<proteinExistence type="inferred from homology"/>
<dbReference type="PANTHER" id="PTHR12905">
    <property type="entry name" value="METALLOPHOSPHOESTERASE"/>
    <property type="match status" value="1"/>
</dbReference>
<dbReference type="Proteomes" id="UP000682733">
    <property type="component" value="Unassembled WGS sequence"/>
</dbReference>
<dbReference type="Proteomes" id="UP000677228">
    <property type="component" value="Unassembled WGS sequence"/>
</dbReference>
<dbReference type="InterPro" id="IPR004843">
    <property type="entry name" value="Calcineurin-like_PHP"/>
</dbReference>
<dbReference type="InterPro" id="IPR029052">
    <property type="entry name" value="Metallo-depent_PP-like"/>
</dbReference>
<dbReference type="PANTHER" id="PTHR12905:SF0">
    <property type="entry name" value="CALCINEURIN-LIKE PHOSPHOESTERASE DOMAIN-CONTAINING PROTEIN"/>
    <property type="match status" value="1"/>
</dbReference>
<accession>A0A815HAQ1</accession>
<comment type="similarity">
    <text evidence="1">Belongs to the UPF0046 family.</text>
</comment>
<dbReference type="OrthoDB" id="630188at2759"/>
<dbReference type="EMBL" id="CAJNOK010019444">
    <property type="protein sequence ID" value="CAF1299514.1"/>
    <property type="molecule type" value="Genomic_DNA"/>
</dbReference>
<dbReference type="Gene3D" id="3.60.21.10">
    <property type="match status" value="1"/>
</dbReference>
<dbReference type="SUPFAM" id="SSF56300">
    <property type="entry name" value="Metallo-dependent phosphatases"/>
    <property type="match status" value="1"/>
</dbReference>
<dbReference type="GO" id="GO:0016787">
    <property type="term" value="F:hydrolase activity"/>
    <property type="evidence" value="ECO:0007669"/>
    <property type="project" value="InterPro"/>
</dbReference>
<evidence type="ECO:0000256" key="1">
    <source>
        <dbReference type="ARBA" id="ARBA00007993"/>
    </source>
</evidence>
<dbReference type="Pfam" id="PF00149">
    <property type="entry name" value="Metallophos"/>
    <property type="match status" value="1"/>
</dbReference>
<name>A0A815HAQ1_9BILA</name>
<organism evidence="4 7">
    <name type="scientific">Didymodactylos carnosus</name>
    <dbReference type="NCBI Taxonomy" id="1234261"/>
    <lineage>
        <taxon>Eukaryota</taxon>
        <taxon>Metazoa</taxon>
        <taxon>Spiralia</taxon>
        <taxon>Gnathifera</taxon>
        <taxon>Rotifera</taxon>
        <taxon>Eurotatoria</taxon>
        <taxon>Bdelloidea</taxon>
        <taxon>Philodinida</taxon>
        <taxon>Philodinidae</taxon>
        <taxon>Didymodactylos</taxon>
    </lineage>
</organism>
<feature type="domain" description="Calcineurin-like phosphoesterase" evidence="2">
    <location>
        <begin position="34"/>
        <end position="185"/>
    </location>
</feature>
<dbReference type="EMBL" id="CAJOBC010063273">
    <property type="protein sequence ID" value="CAF4217205.1"/>
    <property type="molecule type" value="Genomic_DNA"/>
</dbReference>
<sequence length="196" mass="21849">MAHGGSASSLKDRSVSSNYADLRKSPMDEKKKPIKIVCISDTHNGHKVQQFADKIQKLDGDILIHAGDFSEDGKEEIMDAFDWLCSLNNFTFKIFISGNMDGFVLDDGSPNGGYRKREELFKNDNNVIYLENECRTILGINIYGCPYTPKFVGGFAYNRGSTEAKQLWKMIPNDCDILISHGPPADILDATSRGMI</sequence>
<reference evidence="4" key="1">
    <citation type="submission" date="2021-02" db="EMBL/GenBank/DDBJ databases">
        <authorList>
            <person name="Nowell W R."/>
        </authorList>
    </citation>
    <scope>NUCLEOTIDE SEQUENCE</scope>
</reference>
<dbReference type="EMBL" id="CAJOBA010041021">
    <property type="protein sequence ID" value="CAF4105465.1"/>
    <property type="molecule type" value="Genomic_DNA"/>
</dbReference>
<evidence type="ECO:0000313" key="4">
    <source>
        <dbReference type="EMBL" id="CAF1349004.1"/>
    </source>
</evidence>
<dbReference type="AlphaFoldDB" id="A0A815HAQ1"/>
<evidence type="ECO:0000313" key="7">
    <source>
        <dbReference type="Proteomes" id="UP000663829"/>
    </source>
</evidence>
<gene>
    <name evidence="4" type="ORF">GPM918_LOCUS30808</name>
    <name evidence="3" type="ORF">OVA965_LOCUS28464</name>
    <name evidence="6" type="ORF">SRO942_LOCUS31434</name>
    <name evidence="5" type="ORF">TMI583_LOCUS29217</name>
</gene>
<evidence type="ECO:0000313" key="6">
    <source>
        <dbReference type="EMBL" id="CAF4217205.1"/>
    </source>
</evidence>
<comment type="caution">
    <text evidence="4">The sequence shown here is derived from an EMBL/GenBank/DDBJ whole genome shotgun (WGS) entry which is preliminary data.</text>
</comment>
<evidence type="ECO:0000313" key="5">
    <source>
        <dbReference type="EMBL" id="CAF4105465.1"/>
    </source>
</evidence>
<dbReference type="InterPro" id="IPR051693">
    <property type="entry name" value="UPF0046_metallophosphoest"/>
</dbReference>
<evidence type="ECO:0000313" key="3">
    <source>
        <dbReference type="EMBL" id="CAF1299514.1"/>
    </source>
</evidence>
<dbReference type="EMBL" id="CAJNOQ010014807">
    <property type="protein sequence ID" value="CAF1349004.1"/>
    <property type="molecule type" value="Genomic_DNA"/>
</dbReference>
<evidence type="ECO:0000259" key="2">
    <source>
        <dbReference type="Pfam" id="PF00149"/>
    </source>
</evidence>
<keyword evidence="7" id="KW-1185">Reference proteome</keyword>
<protein>
    <recommendedName>
        <fullName evidence="2">Calcineurin-like phosphoesterase domain-containing protein</fullName>
    </recommendedName>
</protein>
<dbReference type="Proteomes" id="UP000663829">
    <property type="component" value="Unassembled WGS sequence"/>
</dbReference>
<dbReference type="Proteomes" id="UP000681722">
    <property type="component" value="Unassembled WGS sequence"/>
</dbReference>